<evidence type="ECO:0000256" key="1">
    <source>
        <dbReference type="SAM" id="Phobius"/>
    </source>
</evidence>
<organism evidence="3 4">
    <name type="scientific">Pseudooceanicola sediminis</name>
    <dbReference type="NCBI Taxonomy" id="2211117"/>
    <lineage>
        <taxon>Bacteria</taxon>
        <taxon>Pseudomonadati</taxon>
        <taxon>Pseudomonadota</taxon>
        <taxon>Alphaproteobacteria</taxon>
        <taxon>Rhodobacterales</taxon>
        <taxon>Paracoccaceae</taxon>
        <taxon>Pseudooceanicola</taxon>
    </lineage>
</organism>
<feature type="domain" description="DUF1206" evidence="2">
    <location>
        <begin position="23"/>
        <end position="89"/>
    </location>
</feature>
<dbReference type="OrthoDB" id="5702018at2"/>
<keyword evidence="1" id="KW-0812">Transmembrane</keyword>
<protein>
    <submittedName>
        <fullName evidence="3">DUF1206 domain-containing protein</fullName>
    </submittedName>
</protein>
<dbReference type="RefSeq" id="WP_119399949.1">
    <property type="nucleotide sequence ID" value="NZ_QWJJ01000014.1"/>
</dbReference>
<feature type="transmembrane region" description="Helical" evidence="1">
    <location>
        <begin position="152"/>
        <end position="173"/>
    </location>
</feature>
<dbReference type="Proteomes" id="UP000265848">
    <property type="component" value="Unassembled WGS sequence"/>
</dbReference>
<sequence length="306" mass="31945">MSSSTSHSTTDQAPAWVVPAMRAGYAARGVTYLILGTLACLAARSGAQAKGTSDAFAALRGEPWGLAMLWALAVGLMAFAVWRVIDGYMDLEEEGSGAKGLIARAGQIVTGLLHAGLGLTAARVALGLGGSSGGQGGDKAQSLTSWLITKPYGPQIVIAIGAITCAAGIYYFYKAWSEKYRSDLRASPVVEKLEPMIKAGLVAHGIVILMIGGFLIFAGLTANPEQAGAIGKAFETVRSQPYGQILLALLGLGLVAFGLFCWIEAIYRFVPRRVKPGTQSLATRINAKTARKAAERAAASADPRTT</sequence>
<comment type="caution">
    <text evidence="3">The sequence shown here is derived from an EMBL/GenBank/DDBJ whole genome shotgun (WGS) entry which is preliminary data.</text>
</comment>
<gene>
    <name evidence="3" type="ORF">DL237_15255</name>
</gene>
<feature type="transmembrane region" description="Helical" evidence="1">
    <location>
        <begin position="201"/>
        <end position="222"/>
    </location>
</feature>
<feature type="domain" description="DUF1206" evidence="2">
    <location>
        <begin position="105"/>
        <end position="177"/>
    </location>
</feature>
<keyword evidence="1" id="KW-0472">Membrane</keyword>
<evidence type="ECO:0000313" key="3">
    <source>
        <dbReference type="EMBL" id="RII37756.1"/>
    </source>
</evidence>
<accession>A0A399J483</accession>
<feature type="domain" description="DUF1206" evidence="2">
    <location>
        <begin position="199"/>
        <end position="268"/>
    </location>
</feature>
<dbReference type="Pfam" id="PF06724">
    <property type="entry name" value="DUF1206"/>
    <property type="match status" value="3"/>
</dbReference>
<feature type="transmembrane region" description="Helical" evidence="1">
    <location>
        <begin position="242"/>
        <end position="263"/>
    </location>
</feature>
<dbReference type="AlphaFoldDB" id="A0A399J483"/>
<feature type="transmembrane region" description="Helical" evidence="1">
    <location>
        <begin position="25"/>
        <end position="43"/>
    </location>
</feature>
<feature type="transmembrane region" description="Helical" evidence="1">
    <location>
        <begin position="64"/>
        <end position="85"/>
    </location>
</feature>
<dbReference type="EMBL" id="QWJJ01000014">
    <property type="protein sequence ID" value="RII37756.1"/>
    <property type="molecule type" value="Genomic_DNA"/>
</dbReference>
<proteinExistence type="predicted"/>
<keyword evidence="1" id="KW-1133">Transmembrane helix</keyword>
<evidence type="ECO:0000313" key="4">
    <source>
        <dbReference type="Proteomes" id="UP000265848"/>
    </source>
</evidence>
<reference evidence="3 4" key="1">
    <citation type="submission" date="2018-08" db="EMBL/GenBank/DDBJ databases">
        <title>Pseudooceanicola sediminis CY03 in the family Rhodobacteracea.</title>
        <authorList>
            <person name="Zhang Y.-J."/>
        </authorList>
    </citation>
    <scope>NUCLEOTIDE SEQUENCE [LARGE SCALE GENOMIC DNA]</scope>
    <source>
        <strain evidence="3 4">CY03</strain>
    </source>
</reference>
<evidence type="ECO:0000259" key="2">
    <source>
        <dbReference type="Pfam" id="PF06724"/>
    </source>
</evidence>
<dbReference type="InterPro" id="IPR009597">
    <property type="entry name" value="DUF1206"/>
</dbReference>
<name>A0A399J483_9RHOB</name>
<keyword evidence="4" id="KW-1185">Reference proteome</keyword>